<evidence type="ECO:0008006" key="4">
    <source>
        <dbReference type="Google" id="ProtNLM"/>
    </source>
</evidence>
<dbReference type="Proteomes" id="UP000298663">
    <property type="component" value="Unassembled WGS sequence"/>
</dbReference>
<accession>A0A4U5N219</accession>
<name>A0A4U5N219_STECR</name>
<keyword evidence="3" id="KW-1185">Reference proteome</keyword>
<dbReference type="EMBL" id="AZBU02000005">
    <property type="protein sequence ID" value="TKR76331.1"/>
    <property type="molecule type" value="Genomic_DNA"/>
</dbReference>
<evidence type="ECO:0000313" key="3">
    <source>
        <dbReference type="Proteomes" id="UP000298663"/>
    </source>
</evidence>
<evidence type="ECO:0000313" key="2">
    <source>
        <dbReference type="EMBL" id="TKR76331.1"/>
    </source>
</evidence>
<feature type="signal peptide" evidence="1">
    <location>
        <begin position="1"/>
        <end position="22"/>
    </location>
</feature>
<keyword evidence="1" id="KW-0732">Signal</keyword>
<sequence length="76" mass="8316">MVKLPAVICLFSRLVCLLSVSSHPNNRFSQQHQAFPIHDPLFGSQRTARVLMDLPGILGPLLSTNGAFSGNEVAWI</sequence>
<feature type="chain" id="PRO_5020595878" description="Secreted protein" evidence="1">
    <location>
        <begin position="23"/>
        <end position="76"/>
    </location>
</feature>
<proteinExistence type="predicted"/>
<protein>
    <recommendedName>
        <fullName evidence="4">Secreted protein</fullName>
    </recommendedName>
</protein>
<evidence type="ECO:0000256" key="1">
    <source>
        <dbReference type="SAM" id="SignalP"/>
    </source>
</evidence>
<dbReference type="AlphaFoldDB" id="A0A4U5N219"/>
<comment type="caution">
    <text evidence="2">The sequence shown here is derived from an EMBL/GenBank/DDBJ whole genome shotgun (WGS) entry which is preliminary data.</text>
</comment>
<gene>
    <name evidence="2" type="ORF">L596_017484</name>
</gene>
<reference evidence="2 3" key="1">
    <citation type="journal article" date="2015" name="Genome Biol.">
        <title>Comparative genomics of Steinernema reveals deeply conserved gene regulatory networks.</title>
        <authorList>
            <person name="Dillman A.R."/>
            <person name="Macchietto M."/>
            <person name="Porter C.F."/>
            <person name="Rogers A."/>
            <person name="Williams B."/>
            <person name="Antoshechkin I."/>
            <person name="Lee M.M."/>
            <person name="Goodwin Z."/>
            <person name="Lu X."/>
            <person name="Lewis E.E."/>
            <person name="Goodrich-Blair H."/>
            <person name="Stock S.P."/>
            <person name="Adams B.J."/>
            <person name="Sternberg P.W."/>
            <person name="Mortazavi A."/>
        </authorList>
    </citation>
    <scope>NUCLEOTIDE SEQUENCE [LARGE SCALE GENOMIC DNA]</scope>
    <source>
        <strain evidence="2 3">ALL</strain>
    </source>
</reference>
<organism evidence="2 3">
    <name type="scientific">Steinernema carpocapsae</name>
    <name type="common">Entomopathogenic nematode</name>
    <dbReference type="NCBI Taxonomy" id="34508"/>
    <lineage>
        <taxon>Eukaryota</taxon>
        <taxon>Metazoa</taxon>
        <taxon>Ecdysozoa</taxon>
        <taxon>Nematoda</taxon>
        <taxon>Chromadorea</taxon>
        <taxon>Rhabditida</taxon>
        <taxon>Tylenchina</taxon>
        <taxon>Panagrolaimomorpha</taxon>
        <taxon>Strongyloidoidea</taxon>
        <taxon>Steinernematidae</taxon>
        <taxon>Steinernema</taxon>
    </lineage>
</organism>
<reference evidence="2 3" key="2">
    <citation type="journal article" date="2019" name="G3 (Bethesda)">
        <title>Hybrid Assembly of the Genome of the Entomopathogenic Nematode Steinernema carpocapsae Identifies the X-Chromosome.</title>
        <authorList>
            <person name="Serra L."/>
            <person name="Macchietto M."/>
            <person name="Macias-Munoz A."/>
            <person name="McGill C.J."/>
            <person name="Rodriguez I.M."/>
            <person name="Rodriguez B."/>
            <person name="Murad R."/>
            <person name="Mortazavi A."/>
        </authorList>
    </citation>
    <scope>NUCLEOTIDE SEQUENCE [LARGE SCALE GENOMIC DNA]</scope>
    <source>
        <strain evidence="2 3">ALL</strain>
    </source>
</reference>